<dbReference type="GeneID" id="101740946"/>
<reference evidence="4" key="2">
    <citation type="submission" date="2022-06" db="UniProtKB">
        <authorList>
            <consortium name="EnsemblMetazoa"/>
        </authorList>
    </citation>
    <scope>IDENTIFICATION</scope>
    <source>
        <strain evidence="4">p50T (Dazao)</strain>
    </source>
</reference>
<keyword evidence="3" id="KW-0143">Chaperone</keyword>
<dbReference type="InterPro" id="IPR016565">
    <property type="entry name" value="Proteasome_assmbl_chp_1"/>
</dbReference>
<dbReference type="Proteomes" id="UP000005204">
    <property type="component" value="Unassembled WGS sequence"/>
</dbReference>
<name>A0A8R2AQB5_BOMMO</name>
<dbReference type="CTD" id="8624"/>
<protein>
    <recommendedName>
        <fullName evidence="2">Proteasome assembly chaperone 1</fullName>
    </recommendedName>
</protein>
<dbReference type="PANTHER" id="PTHR15069">
    <property type="entry name" value="PROTEASOME ASSEMBLY CHAPERONE 1"/>
    <property type="match status" value="1"/>
</dbReference>
<dbReference type="AlphaFoldDB" id="A0A8R2AQB5"/>
<dbReference type="GO" id="GO:0070628">
    <property type="term" value="F:proteasome binding"/>
    <property type="evidence" value="ECO:0007669"/>
    <property type="project" value="TreeGrafter"/>
</dbReference>
<dbReference type="PANTHER" id="PTHR15069:SF1">
    <property type="entry name" value="PROTEASOME ASSEMBLY CHAPERONE 1"/>
    <property type="match status" value="1"/>
</dbReference>
<evidence type="ECO:0000256" key="3">
    <source>
        <dbReference type="ARBA" id="ARBA00023186"/>
    </source>
</evidence>
<organism evidence="4 5">
    <name type="scientific">Bombyx mori</name>
    <name type="common">Silk moth</name>
    <dbReference type="NCBI Taxonomy" id="7091"/>
    <lineage>
        <taxon>Eukaryota</taxon>
        <taxon>Metazoa</taxon>
        <taxon>Ecdysozoa</taxon>
        <taxon>Arthropoda</taxon>
        <taxon>Hexapoda</taxon>
        <taxon>Insecta</taxon>
        <taxon>Pterygota</taxon>
        <taxon>Neoptera</taxon>
        <taxon>Endopterygota</taxon>
        <taxon>Lepidoptera</taxon>
        <taxon>Glossata</taxon>
        <taxon>Ditrysia</taxon>
        <taxon>Bombycoidea</taxon>
        <taxon>Bombycidae</taxon>
        <taxon>Bombycinae</taxon>
        <taxon>Bombyx</taxon>
    </lineage>
</organism>
<proteinExistence type="inferred from homology"/>
<accession>A0A8R2AQB5</accession>
<evidence type="ECO:0000256" key="2">
    <source>
        <dbReference type="ARBA" id="ARBA00019180"/>
    </source>
</evidence>
<evidence type="ECO:0000313" key="4">
    <source>
        <dbReference type="EnsemblMetazoa" id="XP_004932624.2"/>
    </source>
</evidence>
<evidence type="ECO:0000256" key="1">
    <source>
        <dbReference type="ARBA" id="ARBA00005261"/>
    </source>
</evidence>
<dbReference type="GO" id="GO:0080129">
    <property type="term" value="P:proteasome core complex assembly"/>
    <property type="evidence" value="ECO:0007669"/>
    <property type="project" value="TreeGrafter"/>
</dbReference>
<reference evidence="5" key="1">
    <citation type="journal article" date="2008" name="Insect Biochem. Mol. Biol.">
        <title>The genome of a lepidopteran model insect, the silkworm Bombyx mori.</title>
        <authorList>
            <consortium name="International Silkworm Genome Consortium"/>
        </authorList>
    </citation>
    <scope>NUCLEOTIDE SEQUENCE [LARGE SCALE GENOMIC DNA]</scope>
    <source>
        <strain evidence="5">p50T</strain>
    </source>
</reference>
<dbReference type="RefSeq" id="XP_062531168.1">
    <property type="nucleotide sequence ID" value="XM_062675184.1"/>
</dbReference>
<comment type="similarity">
    <text evidence="1">Belongs to the PSMG1 family.</text>
</comment>
<dbReference type="EnsemblMetazoa" id="XM_004932567.4">
    <property type="protein sequence ID" value="XP_004932624.2"/>
    <property type="gene ID" value="LOC101740946"/>
</dbReference>
<dbReference type="KEGG" id="bmor:101740946"/>
<sequence>MNNFGEIIEPSSRTTWEDWDENNSSTDTQTNLQFQKHIEIPNDIEIFILLEGKYLAHSIKQNVCNLELINSVPEISLKIYKMHSLESYVCIIYDYDIICSSEIIHLLEKYITNSKKVISMITKPLVEYATSEVCHEECVIRRLSTKNCKNSSLSKYPCLEQPNIISGISAGVVCLREHLDLSALALVFYTEYPEEHEQNEIHKILENFHFKFNPKPNGILNSNLYI</sequence>
<keyword evidence="5" id="KW-1185">Reference proteome</keyword>
<dbReference type="RefSeq" id="XP_004932624.2">
    <property type="nucleotide sequence ID" value="XM_004932567.5"/>
</dbReference>
<dbReference type="GO" id="GO:0005783">
    <property type="term" value="C:endoplasmic reticulum"/>
    <property type="evidence" value="ECO:0007669"/>
    <property type="project" value="InterPro"/>
</dbReference>
<evidence type="ECO:0000313" key="5">
    <source>
        <dbReference type="Proteomes" id="UP000005204"/>
    </source>
</evidence>